<dbReference type="FunFam" id="1.20.1740.10:FF:000001">
    <property type="entry name" value="Amino acid permease"/>
    <property type="match status" value="1"/>
</dbReference>
<reference evidence="12" key="1">
    <citation type="submission" date="2016-10" db="EMBL/GenBank/DDBJ databases">
        <authorList>
            <person name="Varghese N."/>
        </authorList>
    </citation>
    <scope>NUCLEOTIDE SEQUENCE [LARGE SCALE GENOMIC DNA]</scope>
    <source>
        <strain evidence="12">DSM 12489</strain>
    </source>
</reference>
<organism evidence="11 12">
    <name type="scientific">Alicyclobacillus hesperidum</name>
    <dbReference type="NCBI Taxonomy" id="89784"/>
    <lineage>
        <taxon>Bacteria</taxon>
        <taxon>Bacillati</taxon>
        <taxon>Bacillota</taxon>
        <taxon>Bacilli</taxon>
        <taxon>Bacillales</taxon>
        <taxon>Alicyclobacillaceae</taxon>
        <taxon>Alicyclobacillus</taxon>
    </lineage>
</organism>
<dbReference type="Gene3D" id="1.20.1740.10">
    <property type="entry name" value="Amino acid/polyamine transporter I"/>
    <property type="match status" value="1"/>
</dbReference>
<keyword evidence="4 8" id="KW-0812">Transmembrane</keyword>
<gene>
    <name evidence="10" type="ORF">Heshes_24140</name>
    <name evidence="11" type="ORF">SAMN04489725_11865</name>
</gene>
<evidence type="ECO:0000256" key="6">
    <source>
        <dbReference type="ARBA" id="ARBA00022989"/>
    </source>
</evidence>
<feature type="transmembrane region" description="Helical" evidence="8">
    <location>
        <begin position="342"/>
        <end position="360"/>
    </location>
</feature>
<feature type="transmembrane region" description="Helical" evidence="8">
    <location>
        <begin position="129"/>
        <end position="149"/>
    </location>
</feature>
<name>A0A1H2X669_9BACL</name>
<evidence type="ECO:0000256" key="5">
    <source>
        <dbReference type="ARBA" id="ARBA00022970"/>
    </source>
</evidence>
<reference evidence="11" key="2">
    <citation type="submission" date="2016-10" db="EMBL/GenBank/DDBJ databases">
        <authorList>
            <person name="de Groot N.N."/>
        </authorList>
    </citation>
    <scope>NUCLEOTIDE SEQUENCE [LARGE SCALE GENOMIC DNA]</scope>
    <source>
        <strain evidence="11">DSM 12489</strain>
    </source>
</reference>
<evidence type="ECO:0000256" key="8">
    <source>
        <dbReference type="SAM" id="Phobius"/>
    </source>
</evidence>
<feature type="transmembrane region" description="Helical" evidence="8">
    <location>
        <begin position="91"/>
        <end position="109"/>
    </location>
</feature>
<dbReference type="RefSeq" id="WP_074693617.1">
    <property type="nucleotide sequence ID" value="NZ_BSRA01000016.1"/>
</dbReference>
<feature type="transmembrane region" description="Helical" evidence="8">
    <location>
        <begin position="411"/>
        <end position="429"/>
    </location>
</feature>
<keyword evidence="7 8" id="KW-0472">Membrane</keyword>
<dbReference type="STRING" id="89784.SAMN04489725_11865"/>
<evidence type="ECO:0000256" key="1">
    <source>
        <dbReference type="ARBA" id="ARBA00004651"/>
    </source>
</evidence>
<dbReference type="AlphaFoldDB" id="A0A1H2X669"/>
<feature type="transmembrane region" description="Helical" evidence="8">
    <location>
        <begin position="161"/>
        <end position="185"/>
    </location>
</feature>
<dbReference type="PANTHER" id="PTHR43495">
    <property type="entry name" value="GABA PERMEASE"/>
    <property type="match status" value="1"/>
</dbReference>
<sequence length="467" mass="51056">MDNEIGNALRSERHLRRALSARHVQMLAFGGVIGVGLFYGATVSVRLAGPSVILDFVLCGVMVAIVMRALGEMTVADPSAGSFAMLAKRRWGDRLGFVTAGMWWFYWVATVMSELAAIGKLIQFWAPNVPAWLPGLIALALFTLSNLLIVRMFGEIEYWFAVLKALAIAVFIVFGLLMMATPWLHTGGPLGIANLYAHGGFLPNGWLGAVMALSLVVQAYSGIETLGVEAAETANPKRTLQRAFRGVTWRVLVVYIGSMFVMLCAFPWTYLIDHNGSPYALMFARAGIPIAAGLVNLVIVCSGLSSCNTGLYGGSRMLYAMARQGQLSSGLARLNRKDVPHVAVWLTSLAIGIGILITYLNSNYAYVWITSASAFASLWTWFIILLLHVTGRRVTMTSASITEHSTLRRPILSYLGMCLLVGTFVFIVLSPLTRVSVFSGVVFLLIVWIYALVRFRGAKGDHDETRR</sequence>
<feature type="transmembrane region" description="Helical" evidence="8">
    <location>
        <begin position="290"/>
        <end position="313"/>
    </location>
</feature>
<keyword evidence="3" id="KW-1003">Cell membrane</keyword>
<evidence type="ECO:0000313" key="12">
    <source>
        <dbReference type="Proteomes" id="UP000182589"/>
    </source>
</evidence>
<evidence type="ECO:0000256" key="3">
    <source>
        <dbReference type="ARBA" id="ARBA00022475"/>
    </source>
</evidence>
<dbReference type="Proteomes" id="UP000182589">
    <property type="component" value="Unassembled WGS sequence"/>
</dbReference>
<evidence type="ECO:0000256" key="2">
    <source>
        <dbReference type="ARBA" id="ARBA00022448"/>
    </source>
</evidence>
<dbReference type="GO" id="GO:0055085">
    <property type="term" value="P:transmembrane transport"/>
    <property type="evidence" value="ECO:0007669"/>
    <property type="project" value="InterPro"/>
</dbReference>
<protein>
    <submittedName>
        <fullName evidence="10">Amino acid permease</fullName>
    </submittedName>
    <submittedName>
        <fullName evidence="11">Amino acid/polyamine/organocation transporter, APC superfamily</fullName>
    </submittedName>
</protein>
<feature type="domain" description="Amino acid permease/ SLC12A" evidence="9">
    <location>
        <begin position="23"/>
        <end position="450"/>
    </location>
</feature>
<feature type="transmembrane region" description="Helical" evidence="8">
    <location>
        <begin position="205"/>
        <end position="226"/>
    </location>
</feature>
<keyword evidence="6 8" id="KW-1133">Transmembrane helix</keyword>
<feature type="transmembrane region" description="Helical" evidence="8">
    <location>
        <begin position="247"/>
        <end position="270"/>
    </location>
</feature>
<feature type="transmembrane region" description="Helical" evidence="8">
    <location>
        <begin position="435"/>
        <end position="453"/>
    </location>
</feature>
<proteinExistence type="predicted"/>
<evidence type="ECO:0000256" key="7">
    <source>
        <dbReference type="ARBA" id="ARBA00023136"/>
    </source>
</evidence>
<dbReference type="EMBL" id="BSRA01000016">
    <property type="protein sequence ID" value="GLV14730.1"/>
    <property type="molecule type" value="Genomic_DNA"/>
</dbReference>
<keyword evidence="5" id="KW-0029">Amino-acid transport</keyword>
<evidence type="ECO:0000259" key="9">
    <source>
        <dbReference type="Pfam" id="PF00324"/>
    </source>
</evidence>
<dbReference type="GO" id="GO:0006865">
    <property type="term" value="P:amino acid transport"/>
    <property type="evidence" value="ECO:0007669"/>
    <property type="project" value="UniProtKB-KW"/>
</dbReference>
<dbReference type="InterPro" id="IPR004841">
    <property type="entry name" value="AA-permease/SLC12A_dom"/>
</dbReference>
<evidence type="ECO:0000256" key="4">
    <source>
        <dbReference type="ARBA" id="ARBA00022692"/>
    </source>
</evidence>
<dbReference type="GO" id="GO:0005886">
    <property type="term" value="C:plasma membrane"/>
    <property type="evidence" value="ECO:0007669"/>
    <property type="project" value="UniProtKB-SubCell"/>
</dbReference>
<evidence type="ECO:0000313" key="10">
    <source>
        <dbReference type="EMBL" id="GLV14730.1"/>
    </source>
</evidence>
<dbReference type="Pfam" id="PF00324">
    <property type="entry name" value="AA_permease"/>
    <property type="match status" value="1"/>
</dbReference>
<dbReference type="EMBL" id="FNOJ01000018">
    <property type="protein sequence ID" value="SDW88392.1"/>
    <property type="molecule type" value="Genomic_DNA"/>
</dbReference>
<dbReference type="PANTHER" id="PTHR43495:SF2">
    <property type="entry name" value="D-SERINE_D-ALANINE_GLYCINE TRANSPORTER"/>
    <property type="match status" value="1"/>
</dbReference>
<feature type="transmembrane region" description="Helical" evidence="8">
    <location>
        <begin position="47"/>
        <end position="70"/>
    </location>
</feature>
<accession>A0A1H2X669</accession>
<dbReference type="Proteomes" id="UP001157137">
    <property type="component" value="Unassembled WGS sequence"/>
</dbReference>
<dbReference type="PIRSF" id="PIRSF006060">
    <property type="entry name" value="AA_transporter"/>
    <property type="match status" value="1"/>
</dbReference>
<feature type="transmembrane region" description="Helical" evidence="8">
    <location>
        <begin position="366"/>
        <end position="390"/>
    </location>
</feature>
<comment type="subcellular location">
    <subcellularLocation>
        <location evidence="1">Cell membrane</location>
        <topology evidence="1">Multi-pass membrane protein</topology>
    </subcellularLocation>
</comment>
<feature type="transmembrane region" description="Helical" evidence="8">
    <location>
        <begin position="21"/>
        <end position="41"/>
    </location>
</feature>
<keyword evidence="2" id="KW-0813">Transport</keyword>
<reference evidence="10" key="3">
    <citation type="submission" date="2023-02" db="EMBL/GenBank/DDBJ databases">
        <title>Proposal of a novel subspecies: Alicyclobacillus hesperidum subspecies aegle.</title>
        <authorList>
            <person name="Goto K."/>
            <person name="Fujii T."/>
            <person name="Yasui K."/>
            <person name="Mochida K."/>
            <person name="Kato-Tanaka Y."/>
            <person name="Morohoshi S."/>
            <person name="An S.Y."/>
            <person name="Kasai H."/>
            <person name="Yokota A."/>
        </authorList>
    </citation>
    <scope>NUCLEOTIDE SEQUENCE</scope>
    <source>
        <strain evidence="10">DSM 12766</strain>
    </source>
</reference>
<evidence type="ECO:0000313" key="11">
    <source>
        <dbReference type="EMBL" id="SDW88392.1"/>
    </source>
</evidence>
<keyword evidence="12" id="KW-1185">Reference proteome</keyword>